<dbReference type="InterPro" id="IPR017452">
    <property type="entry name" value="GPCR_Rhodpsn_7TM"/>
</dbReference>
<keyword evidence="4" id="KW-0716">Sensory transduction</keyword>
<dbReference type="PRINTS" id="PR00245">
    <property type="entry name" value="OLFACTORYR"/>
</dbReference>
<dbReference type="GO" id="GO:0005886">
    <property type="term" value="C:plasma membrane"/>
    <property type="evidence" value="ECO:0007669"/>
    <property type="project" value="UniProtKB-SubCell"/>
</dbReference>
<evidence type="ECO:0000256" key="9">
    <source>
        <dbReference type="ARBA" id="ARBA00023136"/>
    </source>
</evidence>
<evidence type="ECO:0000256" key="8">
    <source>
        <dbReference type="ARBA" id="ARBA00023040"/>
    </source>
</evidence>
<evidence type="ECO:0000259" key="13">
    <source>
        <dbReference type="PROSITE" id="PS50262"/>
    </source>
</evidence>
<dbReference type="SUPFAM" id="SSF81321">
    <property type="entry name" value="Family A G protein-coupled receptor-like"/>
    <property type="match status" value="1"/>
</dbReference>
<evidence type="ECO:0000256" key="6">
    <source>
        <dbReference type="ARBA" id="ARBA00022725"/>
    </source>
</evidence>
<dbReference type="OMA" id="WPSSIEH"/>
<organism evidence="14 15">
    <name type="scientific">Heterocephalus glaber</name>
    <name type="common">Naked mole rat</name>
    <dbReference type="NCBI Taxonomy" id="10181"/>
    <lineage>
        <taxon>Eukaryota</taxon>
        <taxon>Metazoa</taxon>
        <taxon>Chordata</taxon>
        <taxon>Craniata</taxon>
        <taxon>Vertebrata</taxon>
        <taxon>Euteleostomi</taxon>
        <taxon>Mammalia</taxon>
        <taxon>Eutheria</taxon>
        <taxon>Euarchontoglires</taxon>
        <taxon>Glires</taxon>
        <taxon>Rodentia</taxon>
        <taxon>Hystricomorpha</taxon>
        <taxon>Bathyergidae</taxon>
        <taxon>Heterocephalus</taxon>
    </lineage>
</organism>
<evidence type="ECO:0000256" key="5">
    <source>
        <dbReference type="ARBA" id="ARBA00022692"/>
    </source>
</evidence>
<protein>
    <submittedName>
        <fullName evidence="14">Olfactory receptor 5B12</fullName>
    </submittedName>
</protein>
<dbReference type="InParanoid" id="G5BFM9"/>
<keyword evidence="5 12" id="KW-0812">Transmembrane</keyword>
<accession>G5BFM9</accession>
<dbReference type="Pfam" id="PF13853">
    <property type="entry name" value="7tm_4"/>
    <property type="match status" value="1"/>
</dbReference>
<dbReference type="GO" id="GO:0004930">
    <property type="term" value="F:G protein-coupled receptor activity"/>
    <property type="evidence" value="ECO:0007669"/>
    <property type="project" value="UniProtKB-KW"/>
</dbReference>
<keyword evidence="8" id="KW-0297">G-protein coupled receptor</keyword>
<evidence type="ECO:0000256" key="3">
    <source>
        <dbReference type="ARBA" id="ARBA00022475"/>
    </source>
</evidence>
<dbReference type="InterPro" id="IPR000725">
    <property type="entry name" value="Olfact_rcpt"/>
</dbReference>
<evidence type="ECO:0000256" key="11">
    <source>
        <dbReference type="ARBA" id="ARBA00023224"/>
    </source>
</evidence>
<evidence type="ECO:0000313" key="15">
    <source>
        <dbReference type="Proteomes" id="UP000006813"/>
    </source>
</evidence>
<dbReference type="EMBL" id="JH170049">
    <property type="protein sequence ID" value="EHB08090.1"/>
    <property type="molecule type" value="Genomic_DNA"/>
</dbReference>
<gene>
    <name evidence="14" type="ORF">GW7_16657</name>
</gene>
<reference evidence="14 15" key="1">
    <citation type="journal article" date="2011" name="Nature">
        <title>Genome sequencing reveals insights into physiology and longevity of the naked mole rat.</title>
        <authorList>
            <person name="Kim E.B."/>
            <person name="Fang X."/>
            <person name="Fushan A.A."/>
            <person name="Huang Z."/>
            <person name="Lobanov A.V."/>
            <person name="Han L."/>
            <person name="Marino S.M."/>
            <person name="Sun X."/>
            <person name="Turanov A.A."/>
            <person name="Yang P."/>
            <person name="Yim S.H."/>
            <person name="Zhao X."/>
            <person name="Kasaikina M.V."/>
            <person name="Stoletzki N."/>
            <person name="Peng C."/>
            <person name="Polak P."/>
            <person name="Xiong Z."/>
            <person name="Kiezun A."/>
            <person name="Zhu Y."/>
            <person name="Chen Y."/>
            <person name="Kryukov G.V."/>
            <person name="Zhang Q."/>
            <person name="Peshkin L."/>
            <person name="Yang L."/>
            <person name="Bronson R.T."/>
            <person name="Buffenstein R."/>
            <person name="Wang B."/>
            <person name="Han C."/>
            <person name="Li Q."/>
            <person name="Chen L."/>
            <person name="Zhao W."/>
            <person name="Sunyaev S.R."/>
            <person name="Park T.J."/>
            <person name="Zhang G."/>
            <person name="Wang J."/>
            <person name="Gladyshev V.N."/>
        </authorList>
    </citation>
    <scope>NUCLEOTIDE SEQUENCE [LARGE SCALE GENOMIC DNA]</scope>
</reference>
<keyword evidence="11" id="KW-0807">Transducer</keyword>
<evidence type="ECO:0000256" key="7">
    <source>
        <dbReference type="ARBA" id="ARBA00022989"/>
    </source>
</evidence>
<dbReference type="PROSITE" id="PS50262">
    <property type="entry name" value="G_PROTEIN_RECEP_F1_2"/>
    <property type="match status" value="1"/>
</dbReference>
<feature type="transmembrane region" description="Helical" evidence="12">
    <location>
        <begin position="49"/>
        <end position="68"/>
    </location>
</feature>
<evidence type="ECO:0000256" key="1">
    <source>
        <dbReference type="ARBA" id="ARBA00004651"/>
    </source>
</evidence>
<dbReference type="GO" id="GO:0004984">
    <property type="term" value="F:olfactory receptor activity"/>
    <property type="evidence" value="ECO:0007669"/>
    <property type="project" value="InterPro"/>
</dbReference>
<dbReference type="Gene3D" id="1.20.1070.10">
    <property type="entry name" value="Rhodopsin 7-helix transmembrane proteins"/>
    <property type="match status" value="1"/>
</dbReference>
<keyword evidence="9 12" id="KW-0472">Membrane</keyword>
<evidence type="ECO:0000256" key="10">
    <source>
        <dbReference type="ARBA" id="ARBA00023170"/>
    </source>
</evidence>
<keyword evidence="3" id="KW-1003">Cell membrane</keyword>
<evidence type="ECO:0000256" key="12">
    <source>
        <dbReference type="SAM" id="Phobius"/>
    </source>
</evidence>
<comment type="similarity">
    <text evidence="2">Belongs to the G-protein coupled receptor 1 family.</text>
</comment>
<comment type="subcellular location">
    <subcellularLocation>
        <location evidence="1">Cell membrane</location>
        <topology evidence="1">Multi-pass membrane protein</topology>
    </subcellularLocation>
</comment>
<evidence type="ECO:0000256" key="4">
    <source>
        <dbReference type="ARBA" id="ARBA00022606"/>
    </source>
</evidence>
<proteinExistence type="inferred from homology"/>
<feature type="transmembrane region" description="Helical" evidence="12">
    <location>
        <begin position="80"/>
        <end position="100"/>
    </location>
</feature>
<sequence>MAETLVFMVGGISALISFLTTLISYVYIISTILKIQSAEGKQKAFSTCAYHLLEICLFYGTAIFSYIWPSSIEHSPSSNILISMLYGVITPMLNPVIYSLRNMEVKKVPRRAVCGTMCSQ</sequence>
<name>G5BFM9_HETGA</name>
<keyword evidence="7 12" id="KW-1133">Transmembrane helix</keyword>
<dbReference type="AlphaFoldDB" id="G5BFM9"/>
<evidence type="ECO:0000256" key="2">
    <source>
        <dbReference type="ARBA" id="ARBA00010663"/>
    </source>
</evidence>
<dbReference type="PANTHER" id="PTHR26452">
    <property type="entry name" value="OLFACTORY RECEPTOR"/>
    <property type="match status" value="1"/>
</dbReference>
<keyword evidence="6" id="KW-0552">Olfaction</keyword>
<dbReference type="Proteomes" id="UP000006813">
    <property type="component" value="Unassembled WGS sequence"/>
</dbReference>
<dbReference type="FunFam" id="1.10.1220.70:FF:000001">
    <property type="entry name" value="Olfactory receptor"/>
    <property type="match status" value="1"/>
</dbReference>
<feature type="transmembrane region" description="Helical" evidence="12">
    <location>
        <begin position="6"/>
        <end position="28"/>
    </location>
</feature>
<feature type="domain" description="G-protein coupled receptors family 1 profile" evidence="13">
    <location>
        <begin position="1"/>
        <end position="98"/>
    </location>
</feature>
<evidence type="ECO:0000313" key="14">
    <source>
        <dbReference type="EMBL" id="EHB08090.1"/>
    </source>
</evidence>
<keyword evidence="10 14" id="KW-0675">Receptor</keyword>
<dbReference type="InterPro" id="IPR050516">
    <property type="entry name" value="Olfactory_GPCR"/>
</dbReference>